<dbReference type="Proteomes" id="UP000037822">
    <property type="component" value="Unassembled WGS sequence"/>
</dbReference>
<reference evidence="3 4" key="1">
    <citation type="submission" date="2015-07" db="EMBL/GenBank/DDBJ databases">
        <title>Whole genome sequencing of Bosea vaviloviae isolated from cave pool.</title>
        <authorList>
            <person name="Tan N.E.H."/>
            <person name="Lee Y.P."/>
            <person name="Gan H.M."/>
            <person name="Barton H."/>
            <person name="Savka M.A."/>
        </authorList>
    </citation>
    <scope>NUCLEOTIDE SEQUENCE [LARGE SCALE GENOMIC DNA]</scope>
    <source>
        <strain evidence="3 4">SD260</strain>
    </source>
</reference>
<organism evidence="3 4">
    <name type="scientific">Bosea vaviloviae</name>
    <dbReference type="NCBI Taxonomy" id="1526658"/>
    <lineage>
        <taxon>Bacteria</taxon>
        <taxon>Pseudomonadati</taxon>
        <taxon>Pseudomonadota</taxon>
        <taxon>Alphaproteobacteria</taxon>
        <taxon>Hyphomicrobiales</taxon>
        <taxon>Boseaceae</taxon>
        <taxon>Bosea</taxon>
    </lineage>
</organism>
<dbReference type="AlphaFoldDB" id="A0A0N1N514"/>
<feature type="compositionally biased region" description="Pro residues" evidence="1">
    <location>
        <begin position="415"/>
        <end position="427"/>
    </location>
</feature>
<name>A0A0N1N514_9HYPH</name>
<keyword evidence="2" id="KW-0472">Membrane</keyword>
<keyword evidence="4" id="KW-1185">Reference proteome</keyword>
<feature type="compositionally biased region" description="Basic and acidic residues" evidence="1">
    <location>
        <begin position="133"/>
        <end position="142"/>
    </location>
</feature>
<dbReference type="PATRIC" id="fig|1526658.3.peg.1260"/>
<gene>
    <name evidence="3" type="ORF">AE618_03255</name>
</gene>
<feature type="compositionally biased region" description="Low complexity" evidence="1">
    <location>
        <begin position="245"/>
        <end position="262"/>
    </location>
</feature>
<dbReference type="OrthoDB" id="8455715at2"/>
<comment type="caution">
    <text evidence="3">The sequence shown here is derived from an EMBL/GenBank/DDBJ whole genome shotgun (WGS) entry which is preliminary data.</text>
</comment>
<protein>
    <submittedName>
        <fullName evidence="3">Uncharacterized protein</fullName>
    </submittedName>
</protein>
<dbReference type="RefSeq" id="WP_054207616.1">
    <property type="nucleotide sequence ID" value="NZ_LGSZ01000019.1"/>
</dbReference>
<feature type="region of interest" description="Disordered" evidence="1">
    <location>
        <begin position="239"/>
        <end position="276"/>
    </location>
</feature>
<evidence type="ECO:0000256" key="1">
    <source>
        <dbReference type="SAM" id="MobiDB-lite"/>
    </source>
</evidence>
<proteinExistence type="predicted"/>
<evidence type="ECO:0000313" key="3">
    <source>
        <dbReference type="EMBL" id="KPH82513.1"/>
    </source>
</evidence>
<accession>A0A0N1N514</accession>
<dbReference type="EMBL" id="LGSZ01000019">
    <property type="protein sequence ID" value="KPH82513.1"/>
    <property type="molecule type" value="Genomic_DNA"/>
</dbReference>
<feature type="compositionally biased region" description="Basic and acidic residues" evidence="1">
    <location>
        <begin position="368"/>
        <end position="382"/>
    </location>
</feature>
<sequence length="531" mass="54883">MIIVFILLGLGFLCGGAAAIVDGLPYMVLERGFTQVIIGTVVSAAGVLMLALAWVLVEIRRLKKTLSNAAMAMSVASGFASPASERDPALPQPGASAVDAAATVPSQAPAAGIGALAGAGAVLAATQALGTPARDEPSHEEPAEPGPLGGEATQSTAEQAGLRGDEAPVVPAGTGEPEGAGERQGTGEPDVDAIPAFDPFRPIDPQGVPDLEARTGTFDAGDEPPRFAAALADANALVDSERDAAGAPAEASVEASADDAPALPIGPGPTDIDDPFEPDLMAANAREADTAREADEFGQLRASLTALQRDVKPADGRIEPSFSGSDEGRAFSTEGIGHRLDDLAAAENWMDPTLQRRAPWFADTAETQQRDVQQEEAPREDAAQPGTVPETRMSETAQFEPAWPEPAFPEQAWPVPVPEPETLPWPPQAREAAAFETEPAASAQEHAAEPADSNETQPFAPAPAAPDAGAQPESPDASDEGIVGAYQVGEAHFTIYADGSIQARTPDGDYSFASMDELKIYLASEKSRLGV</sequence>
<feature type="transmembrane region" description="Helical" evidence="2">
    <location>
        <begin position="35"/>
        <end position="57"/>
    </location>
</feature>
<evidence type="ECO:0000256" key="2">
    <source>
        <dbReference type="SAM" id="Phobius"/>
    </source>
</evidence>
<keyword evidence="2" id="KW-1133">Transmembrane helix</keyword>
<feature type="region of interest" description="Disordered" evidence="1">
    <location>
        <begin position="356"/>
        <end position="480"/>
    </location>
</feature>
<feature type="region of interest" description="Disordered" evidence="1">
    <location>
        <begin position="130"/>
        <end position="224"/>
    </location>
</feature>
<keyword evidence="2" id="KW-0812">Transmembrane</keyword>
<evidence type="ECO:0000313" key="4">
    <source>
        <dbReference type="Proteomes" id="UP000037822"/>
    </source>
</evidence>
<feature type="region of interest" description="Disordered" evidence="1">
    <location>
        <begin position="311"/>
        <end position="330"/>
    </location>
</feature>
<feature type="compositionally biased region" description="Low complexity" evidence="1">
    <location>
        <begin position="429"/>
        <end position="445"/>
    </location>
</feature>